<dbReference type="GO" id="GO:0006313">
    <property type="term" value="P:DNA transposition"/>
    <property type="evidence" value="ECO:0007669"/>
    <property type="project" value="InterPro"/>
</dbReference>
<sequence length="431" mass="49777">MLVAMILSRMGGFSVHSAQKTGYIGFDDNTVYRLMNNPLVDWRSVLMSFARQFIRCVIRKGDLDSKSIKCFVLDDTDIEKSGRTFEGISKIYSHKEHGFLFGFKLLLLCFWDGKSLIPCDFSFHRENKKNGYGLDKNSQDRQFAGKRDVESHFGERHGELDEDKLSVGVKMLKQCVKRAITASYVLMDSWFVTDGMIREIRKIGKGMLHVVGMCKMDKRRFEVDGKELNSKAIVRINESRSNKVHSCHKYKSRYFSVVANYKGTPVKLFYVKYKNATSWALLLTTDTSLTFVKAMELYQIRWGIEVLFKECKQYLRLGKSQNTDFCGQVADTTLVMITYTILSLYKRFQAYETLGALFRDTREEMLEKTLCERIELVILKILRDLLELLCIDIERTLYKLTSSEKTSQEILVLLNAVNHLDSCNVKSNKAS</sequence>
<dbReference type="Proteomes" id="UP000187464">
    <property type="component" value="Chromosome I"/>
</dbReference>
<organism evidence="2 3">
    <name type="scientific">Proteiniphilum saccharofermentans</name>
    <dbReference type="NCBI Taxonomy" id="1642647"/>
    <lineage>
        <taxon>Bacteria</taxon>
        <taxon>Pseudomonadati</taxon>
        <taxon>Bacteroidota</taxon>
        <taxon>Bacteroidia</taxon>
        <taxon>Bacteroidales</taxon>
        <taxon>Dysgonomonadaceae</taxon>
        <taxon>Proteiniphilum</taxon>
    </lineage>
</organism>
<dbReference type="InterPro" id="IPR012337">
    <property type="entry name" value="RNaseH-like_sf"/>
</dbReference>
<dbReference type="AlphaFoldDB" id="A0A1R3ST05"/>
<dbReference type="InterPro" id="IPR002559">
    <property type="entry name" value="Transposase_11"/>
</dbReference>
<name>A0A1R3ST05_9BACT</name>
<gene>
    <name evidence="2" type="ORF">PSM36_0646</name>
</gene>
<proteinExistence type="predicted"/>
<keyword evidence="3" id="KW-1185">Reference proteome</keyword>
<accession>A0A1R3ST05</accession>
<evidence type="ECO:0000313" key="3">
    <source>
        <dbReference type="Proteomes" id="UP000187464"/>
    </source>
</evidence>
<dbReference type="GO" id="GO:0004803">
    <property type="term" value="F:transposase activity"/>
    <property type="evidence" value="ECO:0007669"/>
    <property type="project" value="InterPro"/>
</dbReference>
<dbReference type="SUPFAM" id="SSF53098">
    <property type="entry name" value="Ribonuclease H-like"/>
    <property type="match status" value="1"/>
</dbReference>
<dbReference type="STRING" id="1642647.PSM36_0646"/>
<evidence type="ECO:0000259" key="1">
    <source>
        <dbReference type="Pfam" id="PF01609"/>
    </source>
</evidence>
<feature type="domain" description="Transposase IS4-like" evidence="1">
    <location>
        <begin position="170"/>
        <end position="340"/>
    </location>
</feature>
<protein>
    <submittedName>
        <fullName evidence="2">Putative transposase DDE domain</fullName>
    </submittedName>
</protein>
<dbReference type="KEGG" id="psac:PSM36_0646"/>
<dbReference type="EMBL" id="LT605205">
    <property type="protein sequence ID" value="SCD19476.1"/>
    <property type="molecule type" value="Genomic_DNA"/>
</dbReference>
<reference evidence="2 3" key="1">
    <citation type="submission" date="2016-08" db="EMBL/GenBank/DDBJ databases">
        <authorList>
            <person name="Seilhamer J.J."/>
        </authorList>
    </citation>
    <scope>NUCLEOTIDE SEQUENCE [LARGE SCALE GENOMIC DNA]</scope>
    <source>
        <strain evidence="2">M3/6</strain>
    </source>
</reference>
<dbReference type="GO" id="GO:0003677">
    <property type="term" value="F:DNA binding"/>
    <property type="evidence" value="ECO:0007669"/>
    <property type="project" value="InterPro"/>
</dbReference>
<evidence type="ECO:0000313" key="2">
    <source>
        <dbReference type="EMBL" id="SCD19476.1"/>
    </source>
</evidence>
<dbReference type="Pfam" id="PF01609">
    <property type="entry name" value="DDE_Tnp_1"/>
    <property type="match status" value="1"/>
</dbReference>